<dbReference type="InterPro" id="IPR042122">
    <property type="entry name" value="Ser_AcTrfase_N_sf"/>
</dbReference>
<evidence type="ECO:0000256" key="3">
    <source>
        <dbReference type="ARBA" id="ARBA00007274"/>
    </source>
</evidence>
<dbReference type="PANTHER" id="PTHR42811">
    <property type="entry name" value="SERINE ACETYLTRANSFERASE"/>
    <property type="match status" value="1"/>
</dbReference>
<evidence type="ECO:0000256" key="1">
    <source>
        <dbReference type="ARBA" id="ARBA00004496"/>
    </source>
</evidence>
<gene>
    <name evidence="15" type="ORF">BIP78_1384</name>
</gene>
<comment type="subcellular location">
    <subcellularLocation>
        <location evidence="1">Cytoplasm</location>
    </subcellularLocation>
</comment>
<dbReference type="Pfam" id="PF00132">
    <property type="entry name" value="Hexapep"/>
    <property type="match status" value="1"/>
</dbReference>
<dbReference type="EC" id="2.3.1.30" evidence="4 13"/>
<protein>
    <recommendedName>
        <fullName evidence="5 13">Serine acetyltransferase</fullName>
        <ecNumber evidence="4 13">2.3.1.30</ecNumber>
    </recommendedName>
</protein>
<dbReference type="Gene3D" id="2.160.10.10">
    <property type="entry name" value="Hexapeptide repeat proteins"/>
    <property type="match status" value="1"/>
</dbReference>
<reference evidence="16" key="1">
    <citation type="submission" date="2018-12" db="EMBL/GenBank/DDBJ databases">
        <title>Complete genome sequence of an uncultured bacterium of the candidate phylum Bipolaricaulota.</title>
        <authorList>
            <person name="Kadnikov V.V."/>
            <person name="Mardanov A.V."/>
            <person name="Beletsky A.V."/>
            <person name="Frank Y.A."/>
            <person name="Karnachuk O.V."/>
            <person name="Ravin N.V."/>
        </authorList>
    </citation>
    <scope>NUCLEOTIDE SEQUENCE [LARGE SCALE GENOMIC DNA]</scope>
</reference>
<keyword evidence="11 13" id="KW-0012">Acyltransferase</keyword>
<dbReference type="InterPro" id="IPR001451">
    <property type="entry name" value="Hexapep"/>
</dbReference>
<evidence type="ECO:0000256" key="13">
    <source>
        <dbReference type="PIRNR" id="PIRNR000441"/>
    </source>
</evidence>
<dbReference type="Proteomes" id="UP000287233">
    <property type="component" value="Chromosome"/>
</dbReference>
<dbReference type="Gene3D" id="1.10.3130.10">
    <property type="entry name" value="serine acetyltransferase, domain 1"/>
    <property type="match status" value="1"/>
</dbReference>
<dbReference type="FunFam" id="2.160.10.10:FF:000007">
    <property type="entry name" value="Serine acetyltransferase"/>
    <property type="match status" value="1"/>
</dbReference>
<dbReference type="NCBIfam" id="TIGR01172">
    <property type="entry name" value="cysE"/>
    <property type="match status" value="1"/>
</dbReference>
<evidence type="ECO:0000256" key="8">
    <source>
        <dbReference type="ARBA" id="ARBA00022679"/>
    </source>
</evidence>
<dbReference type="Pfam" id="PF06426">
    <property type="entry name" value="SATase_N"/>
    <property type="match status" value="1"/>
</dbReference>
<dbReference type="InterPro" id="IPR010493">
    <property type="entry name" value="Ser_AcTrfase_N"/>
</dbReference>
<evidence type="ECO:0000256" key="11">
    <source>
        <dbReference type="ARBA" id="ARBA00023315"/>
    </source>
</evidence>
<evidence type="ECO:0000313" key="16">
    <source>
        <dbReference type="Proteomes" id="UP000287233"/>
    </source>
</evidence>
<dbReference type="InterPro" id="IPR011004">
    <property type="entry name" value="Trimer_LpxA-like_sf"/>
</dbReference>
<dbReference type="AlphaFoldDB" id="A0A410FW62"/>
<keyword evidence="6" id="KW-0963">Cytoplasm</keyword>
<comment type="pathway">
    <text evidence="2">Amino-acid biosynthesis; L-cysteine biosynthesis; L-cysteine from L-serine: step 1/2.</text>
</comment>
<comment type="catalytic activity">
    <reaction evidence="12 13">
        <text>L-serine + acetyl-CoA = O-acetyl-L-serine + CoA</text>
        <dbReference type="Rhea" id="RHEA:24560"/>
        <dbReference type="ChEBI" id="CHEBI:33384"/>
        <dbReference type="ChEBI" id="CHEBI:57287"/>
        <dbReference type="ChEBI" id="CHEBI:57288"/>
        <dbReference type="ChEBI" id="CHEBI:58340"/>
        <dbReference type="EC" id="2.3.1.30"/>
    </reaction>
</comment>
<dbReference type="PIRSF" id="PIRSF000441">
    <property type="entry name" value="CysE"/>
    <property type="match status" value="1"/>
</dbReference>
<keyword evidence="9" id="KW-0677">Repeat</keyword>
<dbReference type="CDD" id="cd03354">
    <property type="entry name" value="LbH_SAT"/>
    <property type="match status" value="1"/>
</dbReference>
<proteinExistence type="inferred from homology"/>
<evidence type="ECO:0000259" key="14">
    <source>
        <dbReference type="Pfam" id="PF06426"/>
    </source>
</evidence>
<dbReference type="InterPro" id="IPR045304">
    <property type="entry name" value="LbH_SAT"/>
</dbReference>
<dbReference type="InterPro" id="IPR005881">
    <property type="entry name" value="Ser_O-AcTrfase"/>
</dbReference>
<evidence type="ECO:0000256" key="6">
    <source>
        <dbReference type="ARBA" id="ARBA00022490"/>
    </source>
</evidence>
<dbReference type="InterPro" id="IPR053376">
    <property type="entry name" value="Serine_acetyltransferase"/>
</dbReference>
<sequence>MLRGIREDVAAMRARDPAARSSVEVLLCYPGLHAVWLHRVAHWLWRHRLRLLARVLSHCVRAWTGVEIHPAARLGRRVTIDHGMGVVIGETAELGDDVHLYSGVVVGGVSRKPAKRHPTIENGVVIGAGAVLLGPIRVGRGARVGAGVVVRADVPAGATVVAAPPVVHAEGPDGTTLPRTASGR</sequence>
<evidence type="ECO:0000313" key="15">
    <source>
        <dbReference type="EMBL" id="QAA77150.1"/>
    </source>
</evidence>
<comment type="similarity">
    <text evidence="3 13">Belongs to the transferase hexapeptide repeat family.</text>
</comment>
<evidence type="ECO:0000256" key="10">
    <source>
        <dbReference type="ARBA" id="ARBA00023192"/>
    </source>
</evidence>
<evidence type="ECO:0000256" key="2">
    <source>
        <dbReference type="ARBA" id="ARBA00004876"/>
    </source>
</evidence>
<evidence type="ECO:0000256" key="4">
    <source>
        <dbReference type="ARBA" id="ARBA00013266"/>
    </source>
</evidence>
<dbReference type="FunFam" id="1.10.3130.10:FF:000003">
    <property type="entry name" value="Serine acetyltransferase"/>
    <property type="match status" value="1"/>
</dbReference>
<dbReference type="EMBL" id="CP034928">
    <property type="protein sequence ID" value="QAA77150.1"/>
    <property type="molecule type" value="Genomic_DNA"/>
</dbReference>
<dbReference type="KEGG" id="bih:BIP78_1384"/>
<dbReference type="GO" id="GO:0006535">
    <property type="term" value="P:cysteine biosynthetic process from serine"/>
    <property type="evidence" value="ECO:0007669"/>
    <property type="project" value="InterPro"/>
</dbReference>
<name>A0A410FW62_BIPS1</name>
<dbReference type="SUPFAM" id="SSF51161">
    <property type="entry name" value="Trimeric LpxA-like enzymes"/>
    <property type="match status" value="1"/>
</dbReference>
<feature type="domain" description="Serine acetyltransferase N-terminal" evidence="14">
    <location>
        <begin position="3"/>
        <end position="35"/>
    </location>
</feature>
<accession>A0A410FW62</accession>
<keyword evidence="7" id="KW-0028">Amino-acid biosynthesis</keyword>
<dbReference type="InterPro" id="IPR018357">
    <property type="entry name" value="Hexapep_transf_CS"/>
</dbReference>
<organism evidence="15 16">
    <name type="scientific">Bipolaricaulis sibiricus</name>
    <dbReference type="NCBI Taxonomy" id="2501609"/>
    <lineage>
        <taxon>Bacteria</taxon>
        <taxon>Candidatus Bipolaricaulota</taxon>
        <taxon>Candidatus Bipolaricaulia</taxon>
        <taxon>Candidatus Bipolaricaulales</taxon>
        <taxon>Candidatus Bipolaricaulaceae</taxon>
        <taxon>Candidatus Bipolaricaulis</taxon>
    </lineage>
</organism>
<dbReference type="NCBIfam" id="NF041874">
    <property type="entry name" value="EPS_EpsC"/>
    <property type="match status" value="1"/>
</dbReference>
<keyword evidence="8 13" id="KW-0808">Transferase</keyword>
<evidence type="ECO:0000256" key="5">
    <source>
        <dbReference type="ARBA" id="ARBA00018522"/>
    </source>
</evidence>
<dbReference type="UniPathway" id="UPA00136">
    <property type="reaction ID" value="UER00199"/>
</dbReference>
<dbReference type="PROSITE" id="PS00101">
    <property type="entry name" value="HEXAPEP_TRANSFERASES"/>
    <property type="match status" value="1"/>
</dbReference>
<dbReference type="GO" id="GO:0005737">
    <property type="term" value="C:cytoplasm"/>
    <property type="evidence" value="ECO:0007669"/>
    <property type="project" value="UniProtKB-SubCell"/>
</dbReference>
<evidence type="ECO:0000256" key="7">
    <source>
        <dbReference type="ARBA" id="ARBA00022605"/>
    </source>
</evidence>
<evidence type="ECO:0000256" key="9">
    <source>
        <dbReference type="ARBA" id="ARBA00022737"/>
    </source>
</evidence>
<keyword evidence="10" id="KW-0198">Cysteine biosynthesis</keyword>
<dbReference type="GO" id="GO:0009001">
    <property type="term" value="F:serine O-acetyltransferase activity"/>
    <property type="evidence" value="ECO:0007669"/>
    <property type="project" value="UniProtKB-EC"/>
</dbReference>
<evidence type="ECO:0000256" key="12">
    <source>
        <dbReference type="ARBA" id="ARBA00049486"/>
    </source>
</evidence>